<dbReference type="Proteomes" id="UP000507470">
    <property type="component" value="Unassembled WGS sequence"/>
</dbReference>
<dbReference type="AlphaFoldDB" id="A0A6J8DE12"/>
<dbReference type="InterPro" id="IPR009006">
    <property type="entry name" value="Ala_racemase/Decarboxylase_C"/>
</dbReference>
<dbReference type="GO" id="GO:0005737">
    <property type="term" value="C:cytoplasm"/>
    <property type="evidence" value="ECO:0007669"/>
    <property type="project" value="TreeGrafter"/>
</dbReference>
<dbReference type="Gene3D" id="3.20.20.10">
    <property type="entry name" value="Alanine racemase"/>
    <property type="match status" value="1"/>
</dbReference>
<dbReference type="PANTHER" id="PTHR11482">
    <property type="entry name" value="ARGININE/DIAMINOPIMELATE/ORNITHINE DECARBOXYLASE"/>
    <property type="match status" value="1"/>
</dbReference>
<protein>
    <submittedName>
        <fullName evidence="6">E4.1.1.17</fullName>
        <ecNumber evidence="6">4.1.1.17</ecNumber>
    </submittedName>
</protein>
<dbReference type="InterPro" id="IPR029066">
    <property type="entry name" value="PLP-binding_barrel"/>
</dbReference>
<dbReference type="SUPFAM" id="SSF51419">
    <property type="entry name" value="PLP-binding barrel"/>
    <property type="match status" value="1"/>
</dbReference>
<evidence type="ECO:0000256" key="3">
    <source>
        <dbReference type="ARBA" id="ARBA00022898"/>
    </source>
</evidence>
<dbReference type="FunFam" id="3.20.20.10:FF:000008">
    <property type="entry name" value="Ornithine decarboxylase"/>
    <property type="match status" value="1"/>
</dbReference>
<dbReference type="PRINTS" id="PR01182">
    <property type="entry name" value="ORNDCRBXLASE"/>
</dbReference>
<evidence type="ECO:0000259" key="5">
    <source>
        <dbReference type="Pfam" id="PF02784"/>
    </source>
</evidence>
<sequence length="357" mass="41147">MTNYVRKSIKSLVELVERQHSIDSLIKEKINQIGSDIEIQKILDLGVDPTRIIYANPYKQLSFLRYASDNDVAMMTFDCDDELENIKEVYPAAKLVLRICPQSNHKVKHPLKRKFGCHPLKAPQLLEYAKKLKLNVIGVSFHVGNGCQEAAAYRAAIEESRYVFDIGLAMGFDMTLLNIGGGYPGRNVQNDKNTFKEFYVSSAFTTATNIIAKKIVDKEIENITPDGELHDYTDTLYKQIRMYYVNDGIYGCFFDCLLYPGWFVPSHFKDDDEKVYDSTIWVPTCDAVDLIIENIKLPDLKRGEWIYFKNMGAYSFQCVTSFNSMPKVKEYFICERVLWEEIYPLEQSRLIKTTQGE</sequence>
<dbReference type="SUPFAM" id="SSF50621">
    <property type="entry name" value="Alanine racemase C-terminal domain-like"/>
    <property type="match status" value="1"/>
</dbReference>
<dbReference type="EC" id="4.1.1.17" evidence="6"/>
<evidence type="ECO:0000313" key="7">
    <source>
        <dbReference type="Proteomes" id="UP000507470"/>
    </source>
</evidence>
<dbReference type="InterPro" id="IPR022657">
    <property type="entry name" value="De-COase2_CS"/>
</dbReference>
<keyword evidence="7" id="KW-1185">Reference proteome</keyword>
<name>A0A6J8DE12_MYTCO</name>
<proteinExistence type="inferred from homology"/>
<feature type="domain" description="Orn/DAP/Arg decarboxylase 2 N-terminal" evidence="5">
    <location>
        <begin position="33"/>
        <end position="211"/>
    </location>
</feature>
<accession>A0A6J8DE12</accession>
<keyword evidence="4 6" id="KW-0456">Lyase</keyword>
<organism evidence="6 7">
    <name type="scientific">Mytilus coruscus</name>
    <name type="common">Sea mussel</name>
    <dbReference type="NCBI Taxonomy" id="42192"/>
    <lineage>
        <taxon>Eukaryota</taxon>
        <taxon>Metazoa</taxon>
        <taxon>Spiralia</taxon>
        <taxon>Lophotrochozoa</taxon>
        <taxon>Mollusca</taxon>
        <taxon>Bivalvia</taxon>
        <taxon>Autobranchia</taxon>
        <taxon>Pteriomorphia</taxon>
        <taxon>Mytilida</taxon>
        <taxon>Mytiloidea</taxon>
        <taxon>Mytilidae</taxon>
        <taxon>Mytilinae</taxon>
        <taxon>Mytilus</taxon>
    </lineage>
</organism>
<dbReference type="GO" id="GO:0004586">
    <property type="term" value="F:ornithine decarboxylase activity"/>
    <property type="evidence" value="ECO:0007669"/>
    <property type="project" value="UniProtKB-EC"/>
</dbReference>
<dbReference type="Gene3D" id="2.40.37.10">
    <property type="entry name" value="Lyase, Ornithine Decarboxylase, Chain A, domain 1"/>
    <property type="match status" value="1"/>
</dbReference>
<evidence type="ECO:0000256" key="1">
    <source>
        <dbReference type="ARBA" id="ARBA00001933"/>
    </source>
</evidence>
<gene>
    <name evidence="6" type="ORF">MCOR_39572</name>
</gene>
<dbReference type="EMBL" id="CACVKT020007144">
    <property type="protein sequence ID" value="CAC5405937.1"/>
    <property type="molecule type" value="Genomic_DNA"/>
</dbReference>
<evidence type="ECO:0000256" key="2">
    <source>
        <dbReference type="ARBA" id="ARBA00008872"/>
    </source>
</evidence>
<dbReference type="InterPro" id="IPR022644">
    <property type="entry name" value="De-COase2_N"/>
</dbReference>
<comment type="similarity">
    <text evidence="2">Belongs to the Orn/Lys/Arg decarboxylase class-II family.</text>
</comment>
<reference evidence="6 7" key="1">
    <citation type="submission" date="2020-06" db="EMBL/GenBank/DDBJ databases">
        <authorList>
            <person name="Li R."/>
            <person name="Bekaert M."/>
        </authorList>
    </citation>
    <scope>NUCLEOTIDE SEQUENCE [LARGE SCALE GENOMIC DNA]</scope>
    <source>
        <strain evidence="7">wild</strain>
    </source>
</reference>
<evidence type="ECO:0000256" key="4">
    <source>
        <dbReference type="ARBA" id="ARBA00023239"/>
    </source>
</evidence>
<dbReference type="GO" id="GO:0033387">
    <property type="term" value="P:putrescine biosynthetic process from arginine, via ornithine"/>
    <property type="evidence" value="ECO:0007669"/>
    <property type="project" value="TreeGrafter"/>
</dbReference>
<dbReference type="OrthoDB" id="6103583at2759"/>
<dbReference type="Pfam" id="PF02784">
    <property type="entry name" value="Orn_Arg_deC_N"/>
    <property type="match status" value="1"/>
</dbReference>
<dbReference type="PANTHER" id="PTHR11482:SF6">
    <property type="entry name" value="ORNITHINE DECARBOXYLASE 1-RELATED"/>
    <property type="match status" value="1"/>
</dbReference>
<dbReference type="InterPro" id="IPR002433">
    <property type="entry name" value="Orn_de-COase"/>
</dbReference>
<keyword evidence="3" id="KW-0663">Pyridoxal phosphate</keyword>
<evidence type="ECO:0000313" key="6">
    <source>
        <dbReference type="EMBL" id="CAC5405937.1"/>
    </source>
</evidence>
<dbReference type="PROSITE" id="PS00879">
    <property type="entry name" value="ODR_DC_2_2"/>
    <property type="match status" value="1"/>
</dbReference>
<comment type="cofactor">
    <cofactor evidence="1">
        <name>pyridoxal 5'-phosphate</name>
        <dbReference type="ChEBI" id="CHEBI:597326"/>
    </cofactor>
</comment>